<reference evidence="1 2" key="1">
    <citation type="journal article" date="2023" name="Insect Mol. Biol.">
        <title>Genome sequencing provides insights into the evolution of gene families encoding plant cell wall-degrading enzymes in longhorned beetles.</title>
        <authorList>
            <person name="Shin N.R."/>
            <person name="Okamura Y."/>
            <person name="Kirsch R."/>
            <person name="Pauchet Y."/>
        </authorList>
    </citation>
    <scope>NUCLEOTIDE SEQUENCE [LARGE SCALE GENOMIC DNA]</scope>
    <source>
        <strain evidence="1">EAD_L_NR</strain>
    </source>
</reference>
<comment type="caution">
    <text evidence="1">The sequence shown here is derived from an EMBL/GenBank/DDBJ whole genome shotgun (WGS) entry which is preliminary data.</text>
</comment>
<organism evidence="1 2">
    <name type="scientific">Exocentrus adspersus</name>
    <dbReference type="NCBI Taxonomy" id="1586481"/>
    <lineage>
        <taxon>Eukaryota</taxon>
        <taxon>Metazoa</taxon>
        <taxon>Ecdysozoa</taxon>
        <taxon>Arthropoda</taxon>
        <taxon>Hexapoda</taxon>
        <taxon>Insecta</taxon>
        <taxon>Pterygota</taxon>
        <taxon>Neoptera</taxon>
        <taxon>Endopterygota</taxon>
        <taxon>Coleoptera</taxon>
        <taxon>Polyphaga</taxon>
        <taxon>Cucujiformia</taxon>
        <taxon>Chrysomeloidea</taxon>
        <taxon>Cerambycidae</taxon>
        <taxon>Lamiinae</taxon>
        <taxon>Acanthocinini</taxon>
        <taxon>Exocentrus</taxon>
    </lineage>
</organism>
<sequence>MLICNFSRRLESDISNETLDNALTKFWKLEEIPEQRYLSPEAQLAENYYQTTTTRDSQGRFIVRLPFLTNPSDYGDSYNSARKRFYQLENKFAKDQNIKDDYLRRCVANTDTVQSP</sequence>
<name>A0AAV8V7B5_9CUCU</name>
<evidence type="ECO:0000313" key="2">
    <source>
        <dbReference type="Proteomes" id="UP001159042"/>
    </source>
</evidence>
<dbReference type="AlphaFoldDB" id="A0AAV8V7B5"/>
<dbReference type="Proteomes" id="UP001159042">
    <property type="component" value="Unassembled WGS sequence"/>
</dbReference>
<protein>
    <submittedName>
        <fullName evidence="1">Uncharacterized protein</fullName>
    </submittedName>
</protein>
<dbReference type="EMBL" id="JANEYG010000389">
    <property type="protein sequence ID" value="KAJ8909907.1"/>
    <property type="molecule type" value="Genomic_DNA"/>
</dbReference>
<accession>A0AAV8V7B5</accession>
<gene>
    <name evidence="1" type="ORF">NQ315_005642</name>
</gene>
<evidence type="ECO:0000313" key="1">
    <source>
        <dbReference type="EMBL" id="KAJ8909907.1"/>
    </source>
</evidence>
<keyword evidence="2" id="KW-1185">Reference proteome</keyword>
<proteinExistence type="predicted"/>